<keyword evidence="2" id="KW-0472">Membrane</keyword>
<evidence type="ECO:0000256" key="2">
    <source>
        <dbReference type="SAM" id="Phobius"/>
    </source>
</evidence>
<feature type="transmembrane region" description="Helical" evidence="2">
    <location>
        <begin position="624"/>
        <end position="644"/>
    </location>
</feature>
<evidence type="ECO:0000256" key="1">
    <source>
        <dbReference type="SAM" id="Coils"/>
    </source>
</evidence>
<feature type="transmembrane region" description="Helical" evidence="2">
    <location>
        <begin position="138"/>
        <end position="158"/>
    </location>
</feature>
<proteinExistence type="predicted"/>
<feature type="transmembrane region" description="Helical" evidence="2">
    <location>
        <begin position="587"/>
        <end position="618"/>
    </location>
</feature>
<gene>
    <name evidence="4" type="ORF">ALP52_00868</name>
</gene>
<comment type="caution">
    <text evidence="4">The sequence shown here is derived from an EMBL/GenBank/DDBJ whole genome shotgun (WGS) entry which is preliminary data.</text>
</comment>
<feature type="signal peptide" evidence="3">
    <location>
        <begin position="1"/>
        <end position="22"/>
    </location>
</feature>
<feature type="chain" id="PRO_5018170720" evidence="3">
    <location>
        <begin position="23"/>
        <end position="783"/>
    </location>
</feature>
<dbReference type="AlphaFoldDB" id="A0A3M5INC4"/>
<evidence type="ECO:0000313" key="4">
    <source>
        <dbReference type="EMBL" id="RMT12413.1"/>
    </source>
</evidence>
<accession>A0A3M5INC4</accession>
<keyword evidence="3" id="KW-0732">Signal</keyword>
<feature type="transmembrane region" description="Helical" evidence="2">
    <location>
        <begin position="714"/>
        <end position="734"/>
    </location>
</feature>
<keyword evidence="2" id="KW-0812">Transmembrane</keyword>
<feature type="transmembrane region" description="Helical" evidence="2">
    <location>
        <begin position="102"/>
        <end position="123"/>
    </location>
</feature>
<keyword evidence="1" id="KW-0175">Coiled coil</keyword>
<dbReference type="EMBL" id="RBTD01000455">
    <property type="protein sequence ID" value="RMT12413.1"/>
    <property type="molecule type" value="Genomic_DNA"/>
</dbReference>
<feature type="transmembrane region" description="Helical" evidence="2">
    <location>
        <begin position="164"/>
        <end position="184"/>
    </location>
</feature>
<organism evidence="4 5">
    <name type="scientific">Pseudomonas amygdali pv. mori</name>
    <dbReference type="NCBI Taxonomy" id="34065"/>
    <lineage>
        <taxon>Bacteria</taxon>
        <taxon>Pseudomonadati</taxon>
        <taxon>Pseudomonadota</taxon>
        <taxon>Gammaproteobacteria</taxon>
        <taxon>Pseudomonadales</taxon>
        <taxon>Pseudomonadaceae</taxon>
        <taxon>Pseudomonas</taxon>
        <taxon>Pseudomonas amygdali</taxon>
    </lineage>
</organism>
<feature type="coiled-coil region" evidence="1">
    <location>
        <begin position="753"/>
        <end position="780"/>
    </location>
</feature>
<name>A0A3M5INC4_PSEA0</name>
<reference evidence="4 5" key="1">
    <citation type="submission" date="2018-08" db="EMBL/GenBank/DDBJ databases">
        <title>Recombination of ecologically and evolutionarily significant loci maintains genetic cohesion in the Pseudomonas syringae species complex.</title>
        <authorList>
            <person name="Dillon M."/>
            <person name="Thakur S."/>
            <person name="Almeida R.N.D."/>
            <person name="Weir B.S."/>
            <person name="Guttman D.S."/>
        </authorList>
    </citation>
    <scope>NUCLEOTIDE SEQUENCE [LARGE SCALE GENOMIC DNA]</scope>
    <source>
        <strain evidence="4 5">ICMP 6941</strain>
    </source>
</reference>
<feature type="transmembrane region" description="Helical" evidence="2">
    <location>
        <begin position="674"/>
        <end position="702"/>
    </location>
</feature>
<dbReference type="Proteomes" id="UP000276194">
    <property type="component" value="Unassembled WGS sequence"/>
</dbReference>
<keyword evidence="2" id="KW-1133">Transmembrane helix</keyword>
<protein>
    <submittedName>
        <fullName evidence="4">Putative Membrane protein</fullName>
    </submittedName>
</protein>
<sequence>MNYIKPFFLFIALLLTSNFAFADDFKDCYRPDSHKTLNECMDHAVANAPYIGPLLNTLETDRSLLVVNYAGNKLTNFNSDSKFTLTHDSTESDYLSQSRDKLVWAGGVGFLYFYTAFACYLIFRGQATSFIGKDRKDVVYFAIISAGIMILLGFGVLFDLYAGSILTGVVVGISFVVNMSLKLWTYTQLDVRFNTTQANALARNESTPIIMAMIQQHAANILFNSKQFNTFNYETNEKGERVYKETAYSTCMNESAEPSRVLTNLLVDGEAQKTQKCLKQVGFDTFNLGHVSYFGADESTKSALIEMNDLAQMVALDSIKFMCGNALNVEDRRVQWAPHLMVYDQCLNRIASGGVENGADGKIQFFPQNDGITKASIQAQIEQMRQVYVASAGVFVQTHAQVAKDAVQRPLADIASFMLDISTVNRVAGDLEYQIEKEYKENVQAVYDPVILGFKSQSALTQNTDLDNRRKVSESLQTESVFDIDKTISILVLPTSSEAWKAGLKNTMEYTANGMFGNLYTTSGFTFEDCTKEVNTCIAPALNQSAALFSNGMSALKNYWTMYIVFKTGQLTLDEFESPSMKKMARVLGFFVSMTAFAISFLTGALVLSGLLAPLFFLGRFAQGIFSLPSSLIVIYIKIASLIFPHGKNHDQEKSFHVFLDLILSLLWKMLEPLIILVLFTFTIALQGILVVFVSNCTYFIVMPLVQTGGLVENAIAILFMLLVFAMLNVYVGFKLCVSMMRILDSIQRIFKAESVSDLVGEAQEKYEEIQSKVKEVTSKLAR</sequence>
<evidence type="ECO:0000256" key="3">
    <source>
        <dbReference type="SAM" id="SignalP"/>
    </source>
</evidence>
<evidence type="ECO:0000313" key="5">
    <source>
        <dbReference type="Proteomes" id="UP000276194"/>
    </source>
</evidence>